<evidence type="ECO:0000256" key="3">
    <source>
        <dbReference type="ARBA" id="ARBA00022833"/>
    </source>
</evidence>
<keyword evidence="7" id="KW-1185">Reference proteome</keyword>
<proteinExistence type="predicted"/>
<dbReference type="SMART" id="SM00249">
    <property type="entry name" value="PHD"/>
    <property type="match status" value="1"/>
</dbReference>
<dbReference type="Pfam" id="PF00628">
    <property type="entry name" value="PHD"/>
    <property type="match status" value="1"/>
</dbReference>
<organism evidence="6 7">
    <name type="scientific">Acropora cervicornis</name>
    <name type="common">Staghorn coral</name>
    <dbReference type="NCBI Taxonomy" id="6130"/>
    <lineage>
        <taxon>Eukaryota</taxon>
        <taxon>Metazoa</taxon>
        <taxon>Cnidaria</taxon>
        <taxon>Anthozoa</taxon>
        <taxon>Hexacorallia</taxon>
        <taxon>Scleractinia</taxon>
        <taxon>Astrocoeniina</taxon>
        <taxon>Acroporidae</taxon>
        <taxon>Acropora</taxon>
    </lineage>
</organism>
<name>A0AAD9V328_ACRCE</name>
<dbReference type="GO" id="GO:0008270">
    <property type="term" value="F:zinc ion binding"/>
    <property type="evidence" value="ECO:0007669"/>
    <property type="project" value="UniProtKB-KW"/>
</dbReference>
<comment type="caution">
    <text evidence="6">The sequence shown here is derived from an EMBL/GenBank/DDBJ whole genome shotgun (WGS) entry which is preliminary data.</text>
</comment>
<reference evidence="6" key="1">
    <citation type="journal article" date="2023" name="G3 (Bethesda)">
        <title>Whole genome assembly and annotation of the endangered Caribbean coral Acropora cervicornis.</title>
        <authorList>
            <person name="Selwyn J.D."/>
            <person name="Vollmer S.V."/>
        </authorList>
    </citation>
    <scope>NUCLEOTIDE SEQUENCE</scope>
    <source>
        <strain evidence="6">K2</strain>
    </source>
</reference>
<dbReference type="PROSITE" id="PS50016">
    <property type="entry name" value="ZF_PHD_2"/>
    <property type="match status" value="1"/>
</dbReference>
<dbReference type="Gene3D" id="3.30.40.10">
    <property type="entry name" value="Zinc/RING finger domain, C3HC4 (zinc finger)"/>
    <property type="match status" value="1"/>
</dbReference>
<dbReference type="InterPro" id="IPR013083">
    <property type="entry name" value="Znf_RING/FYVE/PHD"/>
</dbReference>
<reference evidence="6" key="2">
    <citation type="journal article" date="2023" name="Science">
        <title>Genomic signatures of disease resistance in endangered staghorn corals.</title>
        <authorList>
            <person name="Vollmer S.V."/>
            <person name="Selwyn J.D."/>
            <person name="Despard B.A."/>
            <person name="Roesel C.L."/>
        </authorList>
    </citation>
    <scope>NUCLEOTIDE SEQUENCE</scope>
    <source>
        <strain evidence="6">K2</strain>
    </source>
</reference>
<dbReference type="InterPro" id="IPR019786">
    <property type="entry name" value="Zinc_finger_PHD-type_CS"/>
</dbReference>
<dbReference type="InterPro" id="IPR001965">
    <property type="entry name" value="Znf_PHD"/>
</dbReference>
<evidence type="ECO:0000313" key="7">
    <source>
        <dbReference type="Proteomes" id="UP001249851"/>
    </source>
</evidence>
<sequence>MDSYYCIFCSEKVTSRQEALLCEGCDKWQHRRCQTGITREQYRDAVKSGLDVVWRCLYCAPTPIAESTAVGEEDMAVTMDSFEIPDSLEMENQDL</sequence>
<feature type="non-terminal residue" evidence="6">
    <location>
        <position position="95"/>
    </location>
</feature>
<keyword evidence="3" id="KW-0862">Zinc</keyword>
<dbReference type="InterPro" id="IPR019787">
    <property type="entry name" value="Znf_PHD-finger"/>
</dbReference>
<dbReference type="AlphaFoldDB" id="A0AAD9V328"/>
<protein>
    <recommendedName>
        <fullName evidence="5">PHD-type domain-containing protein</fullName>
    </recommendedName>
</protein>
<keyword evidence="2 4" id="KW-0863">Zinc-finger</keyword>
<accession>A0AAD9V328</accession>
<evidence type="ECO:0000259" key="5">
    <source>
        <dbReference type="PROSITE" id="PS50016"/>
    </source>
</evidence>
<evidence type="ECO:0000256" key="1">
    <source>
        <dbReference type="ARBA" id="ARBA00022723"/>
    </source>
</evidence>
<dbReference type="EMBL" id="JARQWQ010000040">
    <property type="protein sequence ID" value="KAK2559322.1"/>
    <property type="molecule type" value="Genomic_DNA"/>
</dbReference>
<dbReference type="PROSITE" id="PS01359">
    <property type="entry name" value="ZF_PHD_1"/>
    <property type="match status" value="1"/>
</dbReference>
<dbReference type="Proteomes" id="UP001249851">
    <property type="component" value="Unassembled WGS sequence"/>
</dbReference>
<gene>
    <name evidence="6" type="ORF">P5673_017932</name>
</gene>
<feature type="domain" description="PHD-type" evidence="5">
    <location>
        <begin position="3"/>
        <end position="62"/>
    </location>
</feature>
<keyword evidence="1" id="KW-0479">Metal-binding</keyword>
<evidence type="ECO:0000256" key="2">
    <source>
        <dbReference type="ARBA" id="ARBA00022771"/>
    </source>
</evidence>
<evidence type="ECO:0000313" key="6">
    <source>
        <dbReference type="EMBL" id="KAK2559322.1"/>
    </source>
</evidence>
<dbReference type="InterPro" id="IPR011011">
    <property type="entry name" value="Znf_FYVE_PHD"/>
</dbReference>
<dbReference type="SUPFAM" id="SSF57903">
    <property type="entry name" value="FYVE/PHD zinc finger"/>
    <property type="match status" value="1"/>
</dbReference>
<evidence type="ECO:0000256" key="4">
    <source>
        <dbReference type="PROSITE-ProRule" id="PRU00146"/>
    </source>
</evidence>